<evidence type="ECO:0000256" key="2">
    <source>
        <dbReference type="SAM" id="SignalP"/>
    </source>
</evidence>
<keyword evidence="4" id="KW-1185">Reference proteome</keyword>
<dbReference type="OrthoDB" id="5791188at2759"/>
<dbReference type="AlphaFoldDB" id="A0A8S1F4H3"/>
<feature type="transmembrane region" description="Helical" evidence="1">
    <location>
        <begin position="535"/>
        <end position="554"/>
    </location>
</feature>
<sequence>MRLRLLLIHILIGVARSQYPTPPSESHQSVDHIESIEIDATQIIITTSKNGPADKLKIHIELVDIDANKMVNPVDLSGLWLTITRGRYTIPFLRPDTWYGVRFRSENEINGKTIVHEDERLIRTKPRDAYTPPALATLPPPLIGLPPPISTPNNEEMHKTNDSDEKIDDNQLDVKMHRSLDGVETYESLYVTVSWRKKAGRSNSTTGLVDIRVVCDHTETREKVKLESDEDAVTIEISMDQKYDIEETDPSRHQIKAHITPLKCHKLCWKSELLVASAFGEFKRPLGEACRDIEGTTSTTYLRELKKISVVENEMSVNELIIETAVAESEYGVVTLLLEKLGSDNETFTMPIKKSFDTNTSNGKFVVPIDDDAIYAVQYEYVKTRPFHYTTKSHFLVESPSPNSTKPDHPLIEISTIPKSFEMKRNGETILKPEPPFVLLSRSSHYSNHDVVLHLDEFCHENATRVRLEDRYPEHQIDAVAFLCGLEPKMHFCDQNATYRKCDSMLCFSTSVIIGQDSYDSESRCLNVSQHFPPLQASSSNVFIALAILVAFLVRFR</sequence>
<keyword evidence="2" id="KW-0732">Signal</keyword>
<proteinExistence type="predicted"/>
<gene>
    <name evidence="3" type="ORF">CBOVIS_LOCUS8814</name>
</gene>
<protein>
    <submittedName>
        <fullName evidence="3">Uncharacterized protein</fullName>
    </submittedName>
</protein>
<name>A0A8S1F4H3_9PELO</name>
<organism evidence="3 4">
    <name type="scientific">Caenorhabditis bovis</name>
    <dbReference type="NCBI Taxonomy" id="2654633"/>
    <lineage>
        <taxon>Eukaryota</taxon>
        <taxon>Metazoa</taxon>
        <taxon>Ecdysozoa</taxon>
        <taxon>Nematoda</taxon>
        <taxon>Chromadorea</taxon>
        <taxon>Rhabditida</taxon>
        <taxon>Rhabditina</taxon>
        <taxon>Rhabditomorpha</taxon>
        <taxon>Rhabditoidea</taxon>
        <taxon>Rhabditidae</taxon>
        <taxon>Peloderinae</taxon>
        <taxon>Caenorhabditis</taxon>
    </lineage>
</organism>
<feature type="chain" id="PRO_5035790476" evidence="2">
    <location>
        <begin position="18"/>
        <end position="557"/>
    </location>
</feature>
<feature type="signal peptide" evidence="2">
    <location>
        <begin position="1"/>
        <end position="17"/>
    </location>
</feature>
<evidence type="ECO:0000313" key="3">
    <source>
        <dbReference type="EMBL" id="CAB3406793.1"/>
    </source>
</evidence>
<evidence type="ECO:0000256" key="1">
    <source>
        <dbReference type="SAM" id="Phobius"/>
    </source>
</evidence>
<evidence type="ECO:0000313" key="4">
    <source>
        <dbReference type="Proteomes" id="UP000494206"/>
    </source>
</evidence>
<keyword evidence="1" id="KW-0812">Transmembrane</keyword>
<keyword evidence="1" id="KW-0472">Membrane</keyword>
<reference evidence="3 4" key="1">
    <citation type="submission" date="2020-04" db="EMBL/GenBank/DDBJ databases">
        <authorList>
            <person name="Laetsch R D."/>
            <person name="Stevens L."/>
            <person name="Kumar S."/>
            <person name="Blaxter L. M."/>
        </authorList>
    </citation>
    <scope>NUCLEOTIDE SEQUENCE [LARGE SCALE GENOMIC DNA]</scope>
</reference>
<comment type="caution">
    <text evidence="3">The sequence shown here is derived from an EMBL/GenBank/DDBJ whole genome shotgun (WGS) entry which is preliminary data.</text>
</comment>
<dbReference type="Proteomes" id="UP000494206">
    <property type="component" value="Unassembled WGS sequence"/>
</dbReference>
<dbReference type="EMBL" id="CADEPM010000005">
    <property type="protein sequence ID" value="CAB3406793.1"/>
    <property type="molecule type" value="Genomic_DNA"/>
</dbReference>
<keyword evidence="1" id="KW-1133">Transmembrane helix</keyword>
<accession>A0A8S1F4H3</accession>